<dbReference type="GO" id="GO:0016787">
    <property type="term" value="F:hydrolase activity"/>
    <property type="evidence" value="ECO:0007669"/>
    <property type="project" value="UniProtKB-KW"/>
</dbReference>
<dbReference type="GO" id="GO:0005524">
    <property type="term" value="F:ATP binding"/>
    <property type="evidence" value="ECO:0007669"/>
    <property type="project" value="UniProtKB-KW"/>
</dbReference>
<dbReference type="KEGG" id="cvn:111116346"/>
<dbReference type="PANTHER" id="PTHR47642">
    <property type="entry name" value="ATP-DEPENDENT DNA HELICASE"/>
    <property type="match status" value="1"/>
</dbReference>
<dbReference type="SUPFAM" id="SSF52540">
    <property type="entry name" value="P-loop containing nucleoside triphosphate hydrolases"/>
    <property type="match status" value="2"/>
</dbReference>
<evidence type="ECO:0000256" key="2">
    <source>
        <dbReference type="SAM" id="MobiDB-lite"/>
    </source>
</evidence>
<feature type="domain" description="DUF6570" evidence="5">
    <location>
        <begin position="2"/>
        <end position="120"/>
    </location>
</feature>
<dbReference type="InterPro" id="IPR025476">
    <property type="entry name" value="Helitron_helicase-like"/>
</dbReference>
<dbReference type="Gene3D" id="3.40.50.300">
    <property type="entry name" value="P-loop containing nucleotide triphosphate hydrolases"/>
    <property type="match status" value="1"/>
</dbReference>
<comment type="cofactor">
    <cofactor evidence="1">
        <name>Mg(2+)</name>
        <dbReference type="ChEBI" id="CHEBI:18420"/>
    </cofactor>
</comment>
<gene>
    <name evidence="8" type="primary">LOC111116346</name>
</gene>
<dbReference type="EC" id="5.6.2.3" evidence="1"/>
<dbReference type="PANTHER" id="PTHR47642:SF8">
    <property type="entry name" value="ATP-DEPENDENT DNA HELICASE"/>
    <property type="match status" value="1"/>
</dbReference>
<keyword evidence="1" id="KW-0227">DNA damage</keyword>
<proteinExistence type="inferred from homology"/>
<dbReference type="InterPro" id="IPR051055">
    <property type="entry name" value="PIF1_helicase"/>
</dbReference>
<dbReference type="GO" id="GO:0006281">
    <property type="term" value="P:DNA repair"/>
    <property type="evidence" value="ECO:0007669"/>
    <property type="project" value="UniProtKB-KW"/>
</dbReference>
<dbReference type="GO" id="GO:0000723">
    <property type="term" value="P:telomere maintenance"/>
    <property type="evidence" value="ECO:0007669"/>
    <property type="project" value="InterPro"/>
</dbReference>
<dbReference type="Pfam" id="PF20209">
    <property type="entry name" value="DUF6570"/>
    <property type="match status" value="1"/>
</dbReference>
<protein>
    <recommendedName>
        <fullName evidence="1">ATP-dependent DNA helicase</fullName>
        <ecNumber evidence="1">5.6.2.3</ecNumber>
    </recommendedName>
</protein>
<evidence type="ECO:0000259" key="4">
    <source>
        <dbReference type="Pfam" id="PF14214"/>
    </source>
</evidence>
<evidence type="ECO:0000256" key="1">
    <source>
        <dbReference type="RuleBase" id="RU363044"/>
    </source>
</evidence>
<dbReference type="Pfam" id="PF21530">
    <property type="entry name" value="Pif1_2B_dom"/>
    <property type="match status" value="1"/>
</dbReference>
<keyword evidence="1" id="KW-0234">DNA repair</keyword>
<keyword evidence="1" id="KW-0067">ATP-binding</keyword>
<dbReference type="Pfam" id="PF05970">
    <property type="entry name" value="PIF1"/>
    <property type="match status" value="1"/>
</dbReference>
<keyword evidence="7" id="KW-1185">Reference proteome</keyword>
<keyword evidence="1" id="KW-0347">Helicase</keyword>
<dbReference type="Proteomes" id="UP000694844">
    <property type="component" value="Chromosome 10"/>
</dbReference>
<dbReference type="RefSeq" id="XP_022311038.1">
    <property type="nucleotide sequence ID" value="XM_022455330.1"/>
</dbReference>
<dbReference type="CDD" id="cd18809">
    <property type="entry name" value="SF1_C_RecD"/>
    <property type="match status" value="1"/>
</dbReference>
<name>A0A8B8C5Q3_CRAVI</name>
<dbReference type="InterPro" id="IPR049163">
    <property type="entry name" value="Pif1-like_2B_dom"/>
</dbReference>
<feature type="domain" description="DNA helicase Pif1-like 2B" evidence="6">
    <location>
        <begin position="1281"/>
        <end position="1312"/>
    </location>
</feature>
<dbReference type="GO" id="GO:0043139">
    <property type="term" value="F:5'-3' DNA helicase activity"/>
    <property type="evidence" value="ECO:0007669"/>
    <property type="project" value="UniProtKB-EC"/>
</dbReference>
<evidence type="ECO:0000313" key="7">
    <source>
        <dbReference type="Proteomes" id="UP000694844"/>
    </source>
</evidence>
<comment type="catalytic activity">
    <reaction evidence="1">
        <text>ATP + H2O = ADP + phosphate + H(+)</text>
        <dbReference type="Rhea" id="RHEA:13065"/>
        <dbReference type="ChEBI" id="CHEBI:15377"/>
        <dbReference type="ChEBI" id="CHEBI:15378"/>
        <dbReference type="ChEBI" id="CHEBI:30616"/>
        <dbReference type="ChEBI" id="CHEBI:43474"/>
        <dbReference type="ChEBI" id="CHEBI:456216"/>
        <dbReference type="EC" id="5.6.2.3"/>
    </reaction>
</comment>
<feature type="domain" description="Helitron helicase-like" evidence="4">
    <location>
        <begin position="332"/>
        <end position="519"/>
    </location>
</feature>
<dbReference type="InterPro" id="IPR010285">
    <property type="entry name" value="DNA_helicase_pif1-like_DEAD"/>
</dbReference>
<keyword evidence="1" id="KW-0233">DNA recombination</keyword>
<feature type="domain" description="DNA helicase Pif1-like DEAD-box helicase" evidence="3">
    <location>
        <begin position="975"/>
        <end position="1199"/>
    </location>
</feature>
<sequence length="1494" mass="170723">MAIVNKLQVSPLPPDLEGLSELEARLIAKRIPFMKLLNLPSGKQKAVVGSVVNVPVDIIQTCASLPRSSTSDMGFIPLKLKRKMQYTGHVHYQMIRPSAVEKALCYLKQNHKLYKDIEMNALWQQEFENGNEQLWQALTLIESTAQERTDDNIETNLDQESNSDQEQNSTNSSKHVGHQVNHAILQQTQIRDHDQTQSTTTEGTLLQDSQVTCINDNGHLSSTLSSKHIITAHNDQDDGLDEESDDSQLRGLKYDSCLQPENIATSASGNRIFSIAPGEGRLPTQILQDQDNEVLTFPHLFPTGEFGFDVKRDTKLTLRKYFMTRLCNKDNRFATNIEYLFYAQFLTDFKQVSDSINIALRKATNQTSMPVTAGLLKDNEYRKQLIQTDKGYQFLQTVRGSPAYCKKILYDLLGMIKQLGPFTWFLTLSAADLRWPETICIIADQFNVKLTKEDVEIMSWEERCSWIRKNPITAARQFDYRVQQFIRLVINGGVLGNISDFYYRVEFQQRGSPHIHMVLWSSDAPDFESADEQVIANFIDSYISCNLPEEYNDEELYTLVNSLQRHVHSHTCRKTGKKYQDVTDLTLKEVLKLAHIPYDDYIYALQHFKSTNGVVHKREPKDVYINNYNPNIIRAWQANIDLQYVCDPYACVMYIASYITKSEHELGELLTAASRQAADMDLRSQLKKVGSKFLSSREVSAQEAAYRILSLPLKRSTRQVLYVPTELSEERVRMLKPMDIIQHLHDEDEDIYMEGMVDRYPYRPKELENICLADFISSYRLHYKKPKDNVQSDDIDVLGNNDPPTIVLKLQDNKGFISKRKTNAVIRTHRYSKEHNPEKYYHSNLMLYVPYRKEKQLLDDDGSFHTMFNKKNKLLLSNKVRFEKHAEVVEMAYEQLEEYGPPEDAWAQIAGECEHQRLEQQEEGSTEAEEYAISDPANHPEPQHYESFKSQLPITSERQQSIMPDNEYLPLIRSLNEEQRLIFGKVYEWCFQKLTCVSTGEEPNQILTFITGGAGTGKSHLIKALYQMITKMLRSQVDTPEEVVCLLTAPTGTAARNIHGQTVHSAFNIMPGLDSCSHKTLSSLRVKFSNLKCIIIDEISMLGTEGLVTVHNRLTEIIGKPKTDSLFGGILLIVFGDLYQLPPVGQSQVFALPKSPKMRLYGSLWQHFQIATLSKIMRQKDDVDFANLLNRIRTSTHNKNDIEILRTRQVTTDDPQYPANALHVFTTNNKVNQHNENHLAATGHPVYTIKAMDMNTEHHTGQFKVEMPDNPNRTGGLRQYVKLSKNARVMITKNIDTSDGLVNGAQGTIIGFYPPPPEDLPNYIPVFVLVEMDDPTIGANTRATFKRVVPPQSKAVPLHQEEVRFSVGRYKVAQVSRRQFPLTLSWACTIHKVQGQTLDKIVISCEGRYQPGQFYVAVSRVTKLSGLFFLNFNENCISCNNDVTKEIQRMTSERPLELQPLWTPDRSSITIAHLNINSLAAHIKDLKADFILCR</sequence>
<dbReference type="GO" id="GO:0006310">
    <property type="term" value="P:DNA recombination"/>
    <property type="evidence" value="ECO:0007669"/>
    <property type="project" value="UniProtKB-KW"/>
</dbReference>
<dbReference type="InterPro" id="IPR046700">
    <property type="entry name" value="DUF6570"/>
</dbReference>
<organism evidence="7 8">
    <name type="scientific">Crassostrea virginica</name>
    <name type="common">Eastern oyster</name>
    <dbReference type="NCBI Taxonomy" id="6565"/>
    <lineage>
        <taxon>Eukaryota</taxon>
        <taxon>Metazoa</taxon>
        <taxon>Spiralia</taxon>
        <taxon>Lophotrochozoa</taxon>
        <taxon>Mollusca</taxon>
        <taxon>Bivalvia</taxon>
        <taxon>Autobranchia</taxon>
        <taxon>Pteriomorphia</taxon>
        <taxon>Ostreida</taxon>
        <taxon>Ostreoidea</taxon>
        <taxon>Ostreidae</taxon>
        <taxon>Crassostrea</taxon>
    </lineage>
</organism>
<feature type="compositionally biased region" description="Polar residues" evidence="2">
    <location>
        <begin position="156"/>
        <end position="174"/>
    </location>
</feature>
<dbReference type="GeneID" id="111116346"/>
<dbReference type="OrthoDB" id="6102502at2759"/>
<keyword evidence="1" id="KW-0378">Hydrolase</keyword>
<dbReference type="Pfam" id="PF14214">
    <property type="entry name" value="Helitron_like_N"/>
    <property type="match status" value="1"/>
</dbReference>
<reference evidence="8" key="1">
    <citation type="submission" date="2025-08" db="UniProtKB">
        <authorList>
            <consortium name="RefSeq"/>
        </authorList>
    </citation>
    <scope>IDENTIFICATION</scope>
    <source>
        <tissue evidence="8">Whole sample</tissue>
    </source>
</reference>
<evidence type="ECO:0000313" key="8">
    <source>
        <dbReference type="RefSeq" id="XP_022311038.1"/>
    </source>
</evidence>
<keyword evidence="1" id="KW-0547">Nucleotide-binding</keyword>
<evidence type="ECO:0000259" key="6">
    <source>
        <dbReference type="Pfam" id="PF21530"/>
    </source>
</evidence>
<comment type="similarity">
    <text evidence="1">Belongs to the helicase family.</text>
</comment>
<evidence type="ECO:0000259" key="3">
    <source>
        <dbReference type="Pfam" id="PF05970"/>
    </source>
</evidence>
<feature type="region of interest" description="Disordered" evidence="2">
    <location>
        <begin position="156"/>
        <end position="177"/>
    </location>
</feature>
<accession>A0A8B8C5Q3</accession>
<dbReference type="InterPro" id="IPR027417">
    <property type="entry name" value="P-loop_NTPase"/>
</dbReference>
<evidence type="ECO:0000259" key="5">
    <source>
        <dbReference type="Pfam" id="PF20209"/>
    </source>
</evidence>